<evidence type="ECO:0000313" key="3">
    <source>
        <dbReference type="EMBL" id="GGH51162.1"/>
    </source>
</evidence>
<dbReference type="EMBL" id="BMJY01000024">
    <property type="protein sequence ID" value="GGH51162.1"/>
    <property type="molecule type" value="Genomic_DNA"/>
</dbReference>
<gene>
    <name evidence="3" type="ORF">GCM10010921_30410</name>
</gene>
<reference evidence="3" key="2">
    <citation type="submission" date="2020-09" db="EMBL/GenBank/DDBJ databases">
        <authorList>
            <person name="Sun Q."/>
            <person name="Zhou Y."/>
        </authorList>
    </citation>
    <scope>NUCLEOTIDE SEQUENCE</scope>
    <source>
        <strain evidence="3">CGMCC 1.15794</strain>
    </source>
</reference>
<proteinExistence type="predicted"/>
<sequence length="113" mass="12643">MTNQQHETPEERAARYERGDFEISPDALIQSRDEFREGDPDFELGPADLAELRRLRTPGRPTLSGPAGLGRSPKRQVRLSVELDAALTRRAAAEHRSASEVMRAALEKYLQAS</sequence>
<dbReference type="RefSeq" id="WP_188757247.1">
    <property type="nucleotide sequence ID" value="NZ_BMJY01000024.1"/>
</dbReference>
<protein>
    <recommendedName>
        <fullName evidence="2">Ribbon-helix-helix protein CopG domain-containing protein</fullName>
    </recommendedName>
</protein>
<evidence type="ECO:0000256" key="1">
    <source>
        <dbReference type="SAM" id="MobiDB-lite"/>
    </source>
</evidence>
<feature type="region of interest" description="Disordered" evidence="1">
    <location>
        <begin position="51"/>
        <end position="76"/>
    </location>
</feature>
<dbReference type="InterPro" id="IPR010985">
    <property type="entry name" value="Ribbon_hlx_hlx"/>
</dbReference>
<feature type="compositionally biased region" description="Basic and acidic residues" evidence="1">
    <location>
        <begin position="7"/>
        <end position="21"/>
    </location>
</feature>
<reference evidence="3" key="1">
    <citation type="journal article" date="2014" name="Int. J. Syst. Evol. Microbiol.">
        <title>Complete genome sequence of Corynebacterium casei LMG S-19264T (=DSM 44701T), isolated from a smear-ripened cheese.</title>
        <authorList>
            <consortium name="US DOE Joint Genome Institute (JGI-PGF)"/>
            <person name="Walter F."/>
            <person name="Albersmeier A."/>
            <person name="Kalinowski J."/>
            <person name="Ruckert C."/>
        </authorList>
    </citation>
    <scope>NUCLEOTIDE SEQUENCE</scope>
    <source>
        <strain evidence="3">CGMCC 1.15794</strain>
    </source>
</reference>
<organism evidence="3 4">
    <name type="scientific">Microbacterium album</name>
    <dbReference type="NCBI Taxonomy" id="2053191"/>
    <lineage>
        <taxon>Bacteria</taxon>
        <taxon>Bacillati</taxon>
        <taxon>Actinomycetota</taxon>
        <taxon>Actinomycetes</taxon>
        <taxon>Micrococcales</taxon>
        <taxon>Microbacteriaceae</taxon>
        <taxon>Microbacterium</taxon>
    </lineage>
</organism>
<dbReference type="SUPFAM" id="SSF47598">
    <property type="entry name" value="Ribbon-helix-helix"/>
    <property type="match status" value="1"/>
</dbReference>
<dbReference type="Pfam" id="PF01402">
    <property type="entry name" value="RHH_1"/>
    <property type="match status" value="1"/>
</dbReference>
<name>A0A917II97_9MICO</name>
<feature type="domain" description="Ribbon-helix-helix protein CopG" evidence="2">
    <location>
        <begin position="76"/>
        <end position="110"/>
    </location>
</feature>
<comment type="caution">
    <text evidence="3">The sequence shown here is derived from an EMBL/GenBank/DDBJ whole genome shotgun (WGS) entry which is preliminary data.</text>
</comment>
<evidence type="ECO:0000313" key="4">
    <source>
        <dbReference type="Proteomes" id="UP000657592"/>
    </source>
</evidence>
<dbReference type="AlphaFoldDB" id="A0A917II97"/>
<feature type="region of interest" description="Disordered" evidence="1">
    <location>
        <begin position="1"/>
        <end position="22"/>
    </location>
</feature>
<evidence type="ECO:0000259" key="2">
    <source>
        <dbReference type="Pfam" id="PF01402"/>
    </source>
</evidence>
<dbReference type="Proteomes" id="UP000657592">
    <property type="component" value="Unassembled WGS sequence"/>
</dbReference>
<accession>A0A917II97</accession>
<dbReference type="InterPro" id="IPR002145">
    <property type="entry name" value="CopG"/>
</dbReference>
<keyword evidence="4" id="KW-1185">Reference proteome</keyword>
<dbReference type="GO" id="GO:0006355">
    <property type="term" value="P:regulation of DNA-templated transcription"/>
    <property type="evidence" value="ECO:0007669"/>
    <property type="project" value="InterPro"/>
</dbReference>